<dbReference type="EC" id="4.1.1.35" evidence="5"/>
<reference evidence="15" key="2">
    <citation type="submission" date="2020-09" db="EMBL/GenBank/DDBJ databases">
        <authorList>
            <person name="Sun Q."/>
            <person name="Zhou Y."/>
        </authorList>
    </citation>
    <scope>NUCLEOTIDE SEQUENCE</scope>
    <source>
        <strain evidence="15">CGMCC 1.12726</strain>
    </source>
</reference>
<dbReference type="GO" id="GO:0070403">
    <property type="term" value="F:NAD+ binding"/>
    <property type="evidence" value="ECO:0007669"/>
    <property type="project" value="InterPro"/>
</dbReference>
<dbReference type="GO" id="GO:0005737">
    <property type="term" value="C:cytoplasm"/>
    <property type="evidence" value="ECO:0007669"/>
    <property type="project" value="TreeGrafter"/>
</dbReference>
<evidence type="ECO:0000256" key="5">
    <source>
        <dbReference type="ARBA" id="ARBA00012290"/>
    </source>
</evidence>
<dbReference type="Gene3D" id="3.40.50.720">
    <property type="entry name" value="NAD(P)-binding Rossmann-like Domain"/>
    <property type="match status" value="1"/>
</dbReference>
<protein>
    <recommendedName>
        <fullName evidence="5">UDP-glucuronate decarboxylase</fullName>
        <ecNumber evidence="5">4.1.1.35</ecNumber>
    </recommendedName>
</protein>
<evidence type="ECO:0000259" key="14">
    <source>
        <dbReference type="Pfam" id="PF16363"/>
    </source>
</evidence>
<name>A0A917FIQ0_9GAMM</name>
<dbReference type="GO" id="GO:0048040">
    <property type="term" value="F:UDP-glucuronate decarboxylase activity"/>
    <property type="evidence" value="ECO:0007669"/>
    <property type="project" value="UniProtKB-EC"/>
</dbReference>
<evidence type="ECO:0000256" key="11">
    <source>
        <dbReference type="ARBA" id="ARBA00023034"/>
    </source>
</evidence>
<organism evidence="15 16">
    <name type="scientific">Arenimonas maotaiensis</name>
    <dbReference type="NCBI Taxonomy" id="1446479"/>
    <lineage>
        <taxon>Bacteria</taxon>
        <taxon>Pseudomonadati</taxon>
        <taxon>Pseudomonadota</taxon>
        <taxon>Gammaproteobacteria</taxon>
        <taxon>Lysobacterales</taxon>
        <taxon>Lysobacteraceae</taxon>
        <taxon>Arenimonas</taxon>
    </lineage>
</organism>
<evidence type="ECO:0000313" key="16">
    <source>
        <dbReference type="Proteomes" id="UP000632858"/>
    </source>
</evidence>
<evidence type="ECO:0000256" key="7">
    <source>
        <dbReference type="ARBA" id="ARBA00022793"/>
    </source>
</evidence>
<keyword evidence="8" id="KW-0735">Signal-anchor</keyword>
<keyword evidence="13" id="KW-0456">Lyase</keyword>
<keyword evidence="6" id="KW-0812">Transmembrane</keyword>
<keyword evidence="10" id="KW-0520">NAD</keyword>
<dbReference type="InterPro" id="IPR016040">
    <property type="entry name" value="NAD(P)-bd_dom"/>
</dbReference>
<gene>
    <name evidence="15" type="ORF">GCM10010960_06850</name>
</gene>
<evidence type="ECO:0000256" key="10">
    <source>
        <dbReference type="ARBA" id="ARBA00023027"/>
    </source>
</evidence>
<dbReference type="EMBL" id="BMFO01000001">
    <property type="protein sequence ID" value="GGF87546.1"/>
    <property type="molecule type" value="Genomic_DNA"/>
</dbReference>
<comment type="subcellular location">
    <subcellularLocation>
        <location evidence="2">Golgi apparatus</location>
        <location evidence="2">Golgi stack membrane</location>
        <topology evidence="2">Single-pass type II membrane protein</topology>
    </subcellularLocation>
</comment>
<dbReference type="RefSeq" id="WP_188447764.1">
    <property type="nucleotide sequence ID" value="NZ_BMFO01000001.1"/>
</dbReference>
<keyword evidence="16" id="KW-1185">Reference proteome</keyword>
<dbReference type="PANTHER" id="PTHR43078:SF6">
    <property type="entry name" value="UDP-GLUCURONIC ACID DECARBOXYLASE 1"/>
    <property type="match status" value="1"/>
</dbReference>
<feature type="domain" description="NAD(P)-binding" evidence="14">
    <location>
        <begin position="8"/>
        <end position="315"/>
    </location>
</feature>
<evidence type="ECO:0000256" key="8">
    <source>
        <dbReference type="ARBA" id="ARBA00022968"/>
    </source>
</evidence>
<keyword evidence="11" id="KW-0333">Golgi apparatus</keyword>
<dbReference type="SUPFAM" id="SSF51735">
    <property type="entry name" value="NAD(P)-binding Rossmann-fold domains"/>
    <property type="match status" value="1"/>
</dbReference>
<dbReference type="InterPro" id="IPR036291">
    <property type="entry name" value="NAD(P)-bd_dom_sf"/>
</dbReference>
<evidence type="ECO:0000313" key="15">
    <source>
        <dbReference type="EMBL" id="GGF87546.1"/>
    </source>
</evidence>
<comment type="pathway">
    <text evidence="3">Nucleotide-sugar biosynthesis; UDP-alpha-D-xylose biosynthesis; UDP-alpha-D-xylose from UDP-alpha-D-glucuronate: step 1/1.</text>
</comment>
<dbReference type="AlphaFoldDB" id="A0A917FIQ0"/>
<evidence type="ECO:0000256" key="1">
    <source>
        <dbReference type="ARBA" id="ARBA00001911"/>
    </source>
</evidence>
<comment type="cofactor">
    <cofactor evidence="1">
        <name>NAD(+)</name>
        <dbReference type="ChEBI" id="CHEBI:57540"/>
    </cofactor>
</comment>
<keyword evidence="9" id="KW-1133">Transmembrane helix</keyword>
<evidence type="ECO:0000256" key="2">
    <source>
        <dbReference type="ARBA" id="ARBA00004447"/>
    </source>
</evidence>
<comment type="caution">
    <text evidence="15">The sequence shown here is derived from an EMBL/GenBank/DDBJ whole genome shotgun (WGS) entry which is preliminary data.</text>
</comment>
<sequence length="326" mass="36621">MQQKETYLVTGGAGFIGSHLCDELLAQGHRVIVIDDLSTGSKANIAHHLDNPDFEFHHNTVTNYPLMESLVKRCDYIFHLASVVGVQSVIDSPVKTIETGARGMNILLNLAEQYDRTVLFTSTSEVYGKSSKLPFSEDDDLLFGGTHIGRWSYACSKALDEFHALAYHQERKLRIVVVRLFNTVGPRQSPNYGMVIPRFVKFALANRPIPVYGDGSHRRCFGYVKDVTWALRRLIKRPECYGRVFNIGSNEETSVLDLAHKIKAQLGSESEIVFVPYEQVYGPGFEETIDRAPDTRRVREAIGFDPQTTLAEMIDLVAKLQTAEHA</sequence>
<dbReference type="PANTHER" id="PTHR43078">
    <property type="entry name" value="UDP-GLUCURONIC ACID DECARBOXYLASE-RELATED"/>
    <property type="match status" value="1"/>
</dbReference>
<keyword evidence="12" id="KW-0472">Membrane</keyword>
<evidence type="ECO:0000256" key="12">
    <source>
        <dbReference type="ARBA" id="ARBA00023136"/>
    </source>
</evidence>
<evidence type="ECO:0000256" key="13">
    <source>
        <dbReference type="ARBA" id="ARBA00023239"/>
    </source>
</evidence>
<evidence type="ECO:0000256" key="9">
    <source>
        <dbReference type="ARBA" id="ARBA00022989"/>
    </source>
</evidence>
<dbReference type="Pfam" id="PF16363">
    <property type="entry name" value="GDP_Man_Dehyd"/>
    <property type="match status" value="1"/>
</dbReference>
<reference evidence="15" key="1">
    <citation type="journal article" date="2014" name="Int. J. Syst. Evol. Microbiol.">
        <title>Complete genome sequence of Corynebacterium casei LMG S-19264T (=DSM 44701T), isolated from a smear-ripened cheese.</title>
        <authorList>
            <consortium name="US DOE Joint Genome Institute (JGI-PGF)"/>
            <person name="Walter F."/>
            <person name="Albersmeier A."/>
            <person name="Kalinowski J."/>
            <person name="Ruckert C."/>
        </authorList>
    </citation>
    <scope>NUCLEOTIDE SEQUENCE</scope>
    <source>
        <strain evidence="15">CGMCC 1.12726</strain>
    </source>
</reference>
<dbReference type="GO" id="GO:0042732">
    <property type="term" value="P:D-xylose metabolic process"/>
    <property type="evidence" value="ECO:0007669"/>
    <property type="project" value="InterPro"/>
</dbReference>
<comment type="similarity">
    <text evidence="4">Belongs to the NAD(P)-dependent epimerase/dehydratase family. UDP-glucuronic acid decarboxylase subfamily.</text>
</comment>
<dbReference type="InterPro" id="IPR044516">
    <property type="entry name" value="UXS-like"/>
</dbReference>
<keyword evidence="7" id="KW-0210">Decarboxylase</keyword>
<evidence type="ECO:0000256" key="6">
    <source>
        <dbReference type="ARBA" id="ARBA00022692"/>
    </source>
</evidence>
<accession>A0A917FIQ0</accession>
<evidence type="ECO:0000256" key="4">
    <source>
        <dbReference type="ARBA" id="ARBA00007505"/>
    </source>
</evidence>
<evidence type="ECO:0000256" key="3">
    <source>
        <dbReference type="ARBA" id="ARBA00005100"/>
    </source>
</evidence>
<proteinExistence type="inferred from homology"/>
<dbReference type="Proteomes" id="UP000632858">
    <property type="component" value="Unassembled WGS sequence"/>
</dbReference>